<dbReference type="Gene3D" id="3.30.420.180">
    <property type="entry name" value="CobE/GbiG C-terminal domain"/>
    <property type="match status" value="1"/>
</dbReference>
<dbReference type="OrthoDB" id="7665855at2"/>
<evidence type="ECO:0000259" key="1">
    <source>
        <dbReference type="Pfam" id="PF01890"/>
    </source>
</evidence>
<dbReference type="STRING" id="121821.GCA_001870675_00640"/>
<dbReference type="Proteomes" id="UP000249364">
    <property type="component" value="Unassembled WGS sequence"/>
</dbReference>
<dbReference type="RefSeq" id="WP_071469582.1">
    <property type="nucleotide sequence ID" value="NZ_MEHT01000015.1"/>
</dbReference>
<evidence type="ECO:0000313" key="3">
    <source>
        <dbReference type="Proteomes" id="UP000249364"/>
    </source>
</evidence>
<dbReference type="GO" id="GO:0016787">
    <property type="term" value="F:hydrolase activity"/>
    <property type="evidence" value="ECO:0007669"/>
    <property type="project" value="UniProtKB-KW"/>
</dbReference>
<comment type="caution">
    <text evidence="2">The sequence shown here is derived from an EMBL/GenBank/DDBJ whole genome shotgun (WGS) entry which is preliminary data.</text>
</comment>
<dbReference type="InterPro" id="IPR002750">
    <property type="entry name" value="CobE/GbiG_C"/>
</dbReference>
<dbReference type="GO" id="GO:0009236">
    <property type="term" value="P:cobalamin biosynthetic process"/>
    <property type="evidence" value="ECO:0007669"/>
    <property type="project" value="InterPro"/>
</dbReference>
<proteinExistence type="predicted"/>
<gene>
    <name evidence="2" type="ORF">LY56_02733</name>
</gene>
<dbReference type="AlphaFoldDB" id="A0A2W7PVU1"/>
<keyword evidence="2" id="KW-0378">Hydrolase</keyword>
<dbReference type="Pfam" id="PF01890">
    <property type="entry name" value="CbiG_C"/>
    <property type="match status" value="1"/>
</dbReference>
<reference evidence="2 3" key="1">
    <citation type="submission" date="2018-06" db="EMBL/GenBank/DDBJ databases">
        <title>Genomic Encyclopedia of Archaeal and Bacterial Type Strains, Phase II (KMG-II): from individual species to whole genera.</title>
        <authorList>
            <person name="Goeker M."/>
        </authorList>
    </citation>
    <scope>NUCLEOTIDE SEQUENCE [LARGE SCALE GENOMIC DNA]</scope>
    <source>
        <strain evidence="2 3">DSM 13087</strain>
    </source>
</reference>
<dbReference type="EMBL" id="QKZQ01000013">
    <property type="protein sequence ID" value="PZX39563.1"/>
    <property type="molecule type" value="Genomic_DNA"/>
</dbReference>
<keyword evidence="3" id="KW-1185">Reference proteome</keyword>
<name>A0A2W7PVU1_9RHOB</name>
<accession>A0A2W7PVU1</accession>
<organism evidence="2 3">
    <name type="scientific">Roseinatronobacter thiooxidans</name>
    <dbReference type="NCBI Taxonomy" id="121821"/>
    <lineage>
        <taxon>Bacteria</taxon>
        <taxon>Pseudomonadati</taxon>
        <taxon>Pseudomonadota</taxon>
        <taxon>Alphaproteobacteria</taxon>
        <taxon>Rhodobacterales</taxon>
        <taxon>Paracoccaceae</taxon>
        <taxon>Roseinatronobacter</taxon>
    </lineage>
</organism>
<dbReference type="SUPFAM" id="SSF159664">
    <property type="entry name" value="CobE/GbiG C-terminal domain-like"/>
    <property type="match status" value="1"/>
</dbReference>
<protein>
    <submittedName>
        <fullName evidence="2">Cobalt-precorrin 5A hydrolase</fullName>
    </submittedName>
</protein>
<dbReference type="InterPro" id="IPR036518">
    <property type="entry name" value="CobE/GbiG_C_sf"/>
</dbReference>
<sequence length="120" mass="12089">MIVAGIGCTSRATLAEMRALLEEMTRGRAPARIACLEGRAHMLAPLAQALDLPLVPLPRAALRGISTPTISGRVMAEFGTGSVAEACALAGAGTGAAIVALRQTSDAGQATCALAEGMTE</sequence>
<feature type="domain" description="CobE/GbiG C-terminal" evidence="1">
    <location>
        <begin position="2"/>
        <end position="115"/>
    </location>
</feature>
<evidence type="ECO:0000313" key="2">
    <source>
        <dbReference type="EMBL" id="PZX39563.1"/>
    </source>
</evidence>